<dbReference type="PROSITE" id="PS00010">
    <property type="entry name" value="ASX_HYDROXYL"/>
    <property type="match status" value="1"/>
</dbReference>
<dbReference type="SMART" id="SM00179">
    <property type="entry name" value="EGF_CA"/>
    <property type="match status" value="4"/>
</dbReference>
<dbReference type="CDD" id="cd00054">
    <property type="entry name" value="EGF_CA"/>
    <property type="match status" value="2"/>
</dbReference>
<keyword evidence="7" id="KW-1015">Disulfide bond</keyword>
<evidence type="ECO:0000256" key="1">
    <source>
        <dbReference type="ARBA" id="ARBA00004613"/>
    </source>
</evidence>
<evidence type="ECO:0000256" key="9">
    <source>
        <dbReference type="SAM" id="MobiDB-lite"/>
    </source>
</evidence>
<accession>A0A834MGP6</accession>
<feature type="domain" description="EGF-like" evidence="12">
    <location>
        <begin position="275"/>
        <end position="316"/>
    </location>
</feature>
<evidence type="ECO:0000256" key="10">
    <source>
        <dbReference type="SAM" id="SignalP"/>
    </source>
</evidence>
<dbReference type="InterPro" id="IPR052080">
    <property type="entry name" value="vWF_C/EGF_Fibrillin"/>
</dbReference>
<evidence type="ECO:0000259" key="12">
    <source>
        <dbReference type="SMART" id="SM00181"/>
    </source>
</evidence>
<evidence type="ECO:0000256" key="2">
    <source>
        <dbReference type="ARBA" id="ARBA00022525"/>
    </source>
</evidence>
<evidence type="ECO:0000256" key="5">
    <source>
        <dbReference type="ARBA" id="ARBA00022737"/>
    </source>
</evidence>
<dbReference type="InterPro" id="IPR026823">
    <property type="entry name" value="cEGF"/>
</dbReference>
<dbReference type="PROSITE" id="PS01187">
    <property type="entry name" value="EGF_CA"/>
    <property type="match status" value="3"/>
</dbReference>
<feature type="domain" description="EGF-like calcium-binding" evidence="11">
    <location>
        <begin position="231"/>
        <end position="271"/>
    </location>
</feature>
<proteinExistence type="predicted"/>
<dbReference type="AlphaFoldDB" id="A0A834MGP6"/>
<feature type="compositionally biased region" description="Basic residues" evidence="9">
    <location>
        <begin position="61"/>
        <end position="71"/>
    </location>
</feature>
<evidence type="ECO:0000256" key="8">
    <source>
        <dbReference type="ARBA" id="ARBA00023180"/>
    </source>
</evidence>
<dbReference type="SMART" id="SM00181">
    <property type="entry name" value="EGF"/>
    <property type="match status" value="4"/>
</dbReference>
<feature type="compositionally biased region" description="Basic residues" evidence="9">
    <location>
        <begin position="127"/>
        <end position="144"/>
    </location>
</feature>
<evidence type="ECO:0000256" key="6">
    <source>
        <dbReference type="ARBA" id="ARBA00022837"/>
    </source>
</evidence>
<evidence type="ECO:0000256" key="3">
    <source>
        <dbReference type="ARBA" id="ARBA00022536"/>
    </source>
</evidence>
<feature type="signal peptide" evidence="10">
    <location>
        <begin position="1"/>
        <end position="24"/>
    </location>
</feature>
<dbReference type="Pfam" id="PF12662">
    <property type="entry name" value="cEGF"/>
    <property type="match status" value="1"/>
</dbReference>
<feature type="domain" description="EGF-like" evidence="12">
    <location>
        <begin position="194"/>
        <end position="230"/>
    </location>
</feature>
<dbReference type="Gene3D" id="2.10.25.10">
    <property type="entry name" value="Laminin"/>
    <property type="match status" value="5"/>
</dbReference>
<dbReference type="OrthoDB" id="10045365at2759"/>
<reference evidence="13" key="1">
    <citation type="submission" date="2020-08" db="EMBL/GenBank/DDBJ databases">
        <title>Genome sequencing and assembly of the red palm weevil Rhynchophorus ferrugineus.</title>
        <authorList>
            <person name="Dias G.B."/>
            <person name="Bergman C.M."/>
            <person name="Manee M."/>
        </authorList>
    </citation>
    <scope>NUCLEOTIDE SEQUENCE</scope>
    <source>
        <strain evidence="13">AA-2017</strain>
        <tissue evidence="13">Whole larva</tissue>
    </source>
</reference>
<dbReference type="Pfam" id="PF07645">
    <property type="entry name" value="EGF_CA"/>
    <property type="match status" value="2"/>
</dbReference>
<feature type="domain" description="EGF-like" evidence="12">
    <location>
        <begin position="234"/>
        <end position="271"/>
    </location>
</feature>
<dbReference type="FunFam" id="2.10.25.10:FF:000037">
    <property type="entry name" value="Signal peptide, CUB domain and EGF-like domain-containing 2"/>
    <property type="match status" value="1"/>
</dbReference>
<keyword evidence="3" id="KW-0245">EGF-like domain</keyword>
<dbReference type="FunFam" id="2.10.25.10:FF:000008">
    <property type="entry name" value="Signal peptide, CUB domain, EGF-like 2"/>
    <property type="match status" value="1"/>
</dbReference>
<dbReference type="GO" id="GO:0005576">
    <property type="term" value="C:extracellular region"/>
    <property type="evidence" value="ECO:0007669"/>
    <property type="project" value="UniProtKB-SubCell"/>
</dbReference>
<keyword evidence="14" id="KW-1185">Reference proteome</keyword>
<protein>
    <submittedName>
        <fullName evidence="13">Uncharacterized protein</fullName>
    </submittedName>
</protein>
<keyword evidence="5" id="KW-0677">Repeat</keyword>
<name>A0A834MGP6_RHYFE</name>
<organism evidence="13 14">
    <name type="scientific">Rhynchophorus ferrugineus</name>
    <name type="common">Red palm weevil</name>
    <name type="synonym">Curculio ferrugineus</name>
    <dbReference type="NCBI Taxonomy" id="354439"/>
    <lineage>
        <taxon>Eukaryota</taxon>
        <taxon>Metazoa</taxon>
        <taxon>Ecdysozoa</taxon>
        <taxon>Arthropoda</taxon>
        <taxon>Hexapoda</taxon>
        <taxon>Insecta</taxon>
        <taxon>Pterygota</taxon>
        <taxon>Neoptera</taxon>
        <taxon>Endopterygota</taxon>
        <taxon>Coleoptera</taxon>
        <taxon>Polyphaga</taxon>
        <taxon>Cucujiformia</taxon>
        <taxon>Curculionidae</taxon>
        <taxon>Dryophthorinae</taxon>
        <taxon>Rhynchophorus</taxon>
    </lineage>
</organism>
<dbReference type="GO" id="GO:0005509">
    <property type="term" value="F:calcium ion binding"/>
    <property type="evidence" value="ECO:0007669"/>
    <property type="project" value="InterPro"/>
</dbReference>
<feature type="region of interest" description="Disordered" evidence="9">
    <location>
        <begin position="61"/>
        <end position="152"/>
    </location>
</feature>
<feature type="domain" description="EGF-like calcium-binding" evidence="11">
    <location>
        <begin position="317"/>
        <end position="357"/>
    </location>
</feature>
<keyword evidence="2" id="KW-0964">Secreted</keyword>
<keyword evidence="6" id="KW-0106">Calcium</keyword>
<evidence type="ECO:0000256" key="7">
    <source>
        <dbReference type="ARBA" id="ARBA00023157"/>
    </source>
</evidence>
<dbReference type="PANTHER" id="PTHR47333:SF4">
    <property type="entry name" value="EGF-LIKE DOMAIN-CONTAINING PROTEIN"/>
    <property type="match status" value="1"/>
</dbReference>
<comment type="caution">
    <text evidence="13">The sequence shown here is derived from an EMBL/GenBank/DDBJ whole genome shotgun (WGS) entry which is preliminary data.</text>
</comment>
<evidence type="ECO:0000256" key="4">
    <source>
        <dbReference type="ARBA" id="ARBA00022729"/>
    </source>
</evidence>
<dbReference type="EMBL" id="JAACXV010000116">
    <property type="protein sequence ID" value="KAF7283331.1"/>
    <property type="molecule type" value="Genomic_DNA"/>
</dbReference>
<gene>
    <name evidence="13" type="ORF">GWI33_000844</name>
</gene>
<feature type="domain" description="EGF-like" evidence="12">
    <location>
        <begin position="320"/>
        <end position="357"/>
    </location>
</feature>
<evidence type="ECO:0000313" key="13">
    <source>
        <dbReference type="EMBL" id="KAF7283331.1"/>
    </source>
</evidence>
<evidence type="ECO:0000313" key="14">
    <source>
        <dbReference type="Proteomes" id="UP000625711"/>
    </source>
</evidence>
<dbReference type="InterPro" id="IPR000152">
    <property type="entry name" value="EGF-type_Asp/Asn_hydroxyl_site"/>
</dbReference>
<dbReference type="InterPro" id="IPR018097">
    <property type="entry name" value="EGF_Ca-bd_CS"/>
</dbReference>
<feature type="domain" description="EGF-like calcium-binding" evidence="11">
    <location>
        <begin position="272"/>
        <end position="316"/>
    </location>
</feature>
<dbReference type="Proteomes" id="UP000625711">
    <property type="component" value="Unassembled WGS sequence"/>
</dbReference>
<evidence type="ECO:0000259" key="11">
    <source>
        <dbReference type="SMART" id="SM00179"/>
    </source>
</evidence>
<feature type="domain" description="EGF-like calcium-binding" evidence="11">
    <location>
        <begin position="358"/>
        <end position="402"/>
    </location>
</feature>
<dbReference type="SUPFAM" id="SSF57184">
    <property type="entry name" value="Growth factor receptor domain"/>
    <property type="match status" value="1"/>
</dbReference>
<keyword evidence="4 10" id="KW-0732">Signal</keyword>
<comment type="subcellular location">
    <subcellularLocation>
        <location evidence="1">Secreted</location>
    </subcellularLocation>
</comment>
<dbReference type="Pfam" id="PF14670">
    <property type="entry name" value="FXa_inhibition"/>
    <property type="match status" value="2"/>
</dbReference>
<dbReference type="InterPro" id="IPR049883">
    <property type="entry name" value="NOTCH1_EGF-like"/>
</dbReference>
<dbReference type="InterPro" id="IPR001881">
    <property type="entry name" value="EGF-like_Ca-bd_dom"/>
</dbReference>
<sequence>MNFFIYNILCAFFILLLCSEYAHQTQLVEVLSDALETRQSTISVAGSNTTINETTIKPVLRKKKKKRRKLKSTTVSPLSANSPVDNISGVSPTSTPVSSRRRRKKLKSPAILNTTQRQPDVVTTQKVIKRKLKKRRRRRRKKQRNNNSKVARPISSKISKDILFIQEDKKMRFEPGNLVKPMLPQPDHNNSSSRCGNLNGGCAHLCLPGDIQQCACFQGFKLGLDGKNCIDIDECLEKNGGCEAICINTVGSYKCSCPVGLRLSINLKSCEDINECRLRNGHGPCQDSCENTFGGYKCNCNRLRGTKLSTNLHTCVDIDECAIDNGGCSHTCINAFGKSFCSCPDGLQLSSDFKSCLDINECEMEEIQKSCPHGCLNLEGTYQCLEASDLQNDAAIAKTTCKPLYPPTLGYYKCSRKHAVQSYNPKGRKRVRNSVGTKCILVCPDGYKRAGKDFSIICGINGVWHGSFHAYCVLNEEVTETKTDDKQLLPN</sequence>
<dbReference type="SUPFAM" id="SSF57196">
    <property type="entry name" value="EGF/Laminin"/>
    <property type="match status" value="4"/>
</dbReference>
<feature type="compositionally biased region" description="Polar residues" evidence="9">
    <location>
        <begin position="72"/>
        <end position="89"/>
    </location>
</feature>
<dbReference type="PANTHER" id="PTHR47333">
    <property type="entry name" value="VON WILLEBRAND FACTOR C AND EGF DOMAIN-CONTAINING PROTEIN"/>
    <property type="match status" value="1"/>
</dbReference>
<feature type="chain" id="PRO_5032632065" evidence="10">
    <location>
        <begin position="25"/>
        <end position="491"/>
    </location>
</feature>
<dbReference type="InterPro" id="IPR009030">
    <property type="entry name" value="Growth_fac_rcpt_cys_sf"/>
</dbReference>
<keyword evidence="8" id="KW-0325">Glycoprotein</keyword>
<dbReference type="InterPro" id="IPR000742">
    <property type="entry name" value="EGF"/>
</dbReference>
<feature type="compositionally biased region" description="Polar residues" evidence="9">
    <location>
        <begin position="111"/>
        <end position="126"/>
    </location>
</feature>